<dbReference type="GO" id="GO:0032065">
    <property type="term" value="P:maintenance of protein location in cell cortex"/>
    <property type="evidence" value="ECO:0007669"/>
    <property type="project" value="InterPro"/>
</dbReference>
<keyword evidence="1" id="KW-0175">Coiled coil</keyword>
<dbReference type="PANTHER" id="PTHR28190:SF2">
    <property type="entry name" value="MIGRATION PROTEIN, PUTATIVE (AFU_ORTHOLOGUE AFUA_2G07730)-RELATED"/>
    <property type="match status" value="1"/>
</dbReference>
<dbReference type="GO" id="GO:0015631">
    <property type="term" value="F:tubulin binding"/>
    <property type="evidence" value="ECO:0007669"/>
    <property type="project" value="TreeGrafter"/>
</dbReference>
<evidence type="ECO:0000256" key="1">
    <source>
        <dbReference type="SAM" id="Coils"/>
    </source>
</evidence>
<dbReference type="GO" id="GO:0005938">
    <property type="term" value="C:cell cortex"/>
    <property type="evidence" value="ECO:0007669"/>
    <property type="project" value="InterPro"/>
</dbReference>
<evidence type="ECO:0000256" key="2">
    <source>
        <dbReference type="SAM" id="MobiDB-lite"/>
    </source>
</evidence>
<evidence type="ECO:0000313" key="4">
    <source>
        <dbReference type="EMBL" id="OAJ40594.1"/>
    </source>
</evidence>
<dbReference type="Gene3D" id="2.30.29.30">
    <property type="entry name" value="Pleckstrin-homology domain (PH domain)/Phosphotyrosine-binding domain (PTB)"/>
    <property type="match status" value="1"/>
</dbReference>
<evidence type="ECO:0000259" key="3">
    <source>
        <dbReference type="Pfam" id="PF12814"/>
    </source>
</evidence>
<proteinExistence type="predicted"/>
<feature type="coiled-coil region" evidence="1">
    <location>
        <begin position="236"/>
        <end position="358"/>
    </location>
</feature>
<dbReference type="InterPro" id="IPR024774">
    <property type="entry name" value="PH_dom-Mcp5-type"/>
</dbReference>
<feature type="compositionally biased region" description="Polar residues" evidence="2">
    <location>
        <begin position="804"/>
        <end position="814"/>
    </location>
</feature>
<name>A0A177WLQ0_BATDL</name>
<dbReference type="InterPro" id="IPR011993">
    <property type="entry name" value="PH-like_dom_sf"/>
</dbReference>
<sequence length="872" mass="97794">MLTDPNDDSNITSLSHGSVGAFSDYSKTGLLSVLHDLQEQLADRDRDCELAANVGQSMLVDIQRLQKRITELESLQLSDPNKLLLPPIAAAADLSVDNNSTPKTTSSVYTNDDTITPKAQFSKPTFLTSASDAAFQRPVSASASMKRIKKRVTANQKSLHTLPNLVSTASLPQQRYIGDSRIAATDKKPSTSNSAGIKLDASLASEIEMSLVVQTRELRFRVTEEHTKRCNAETKLNALQAEYDTLKQKNDQLQKSQIQNADTTWNLQVESSELQDHITDLTEQVEKLARNERLLQAKFTQQKELVESTSAKEQELTKECESLKAALDLEHRKSQRKIAELQREHADTLKKLEDERRALVEPKYPSWRKHATLEERSSTHQQGQEFDSLPVLDIHLQKNSMENTDITADKKNTSQYPEHRLSKAHSIGDARLLALQQSQSDMDAALVRVKDISEHADNISKERNELEVMLESTQMELQHTRHLYQELLEKSSLQDSNQANLLNQTCNESLYWSITDKTPICHSSEVKSVLSNQSISTQTDIREVHDVASQILIPDSGQDSITHTSSSPVDCTLSSFSLLDSLEFPNQDDLSCSSHEPTANMHIDSAKSALIEKSNTDQFKDDDISSISAGSSQMASEALVETSSHISAWNSANPDVNGIMQMGVDCVTFTMIGSYFHKYNRSGKKTQLRYCWIQPNTRCIHWTEKDPSQAFRRGLNVKGDRSLYIESMQWTDPPLTIVKNFPPTETNAIIINSPSRSLKLVPLSWENHDKWISSIKLLILKTRPSVVPLHQQLLMSDHSDEVKNSSNLNGASIKNDSHDDHNRKGFDYNVCDEHGKNDPCQTFNHASRHRQQKYVGDDGTNAATIRSAHSSK</sequence>
<dbReference type="GO" id="GO:0005739">
    <property type="term" value="C:mitochondrion"/>
    <property type="evidence" value="ECO:0007669"/>
    <property type="project" value="TreeGrafter"/>
</dbReference>
<gene>
    <name evidence="4" type="ORF">BDEG_24308</name>
</gene>
<reference evidence="4 5" key="2">
    <citation type="submission" date="2016-05" db="EMBL/GenBank/DDBJ databases">
        <title>Lineage-specific infection strategies underlie the spectrum of fungal disease in amphibians.</title>
        <authorList>
            <person name="Cuomo C.A."/>
            <person name="Farrer R.A."/>
            <person name="James T."/>
            <person name="Longcore J."/>
            <person name="Birren B."/>
        </authorList>
    </citation>
    <scope>NUCLEOTIDE SEQUENCE [LARGE SCALE GENOMIC DNA]</scope>
    <source>
        <strain evidence="4 5">JEL423</strain>
    </source>
</reference>
<dbReference type="AlphaFoldDB" id="A0A177WLQ0"/>
<feature type="compositionally biased region" description="Polar residues" evidence="2">
    <location>
        <begin position="861"/>
        <end position="872"/>
    </location>
</feature>
<feature type="region of interest" description="Disordered" evidence="2">
    <location>
        <begin position="801"/>
        <end position="822"/>
    </location>
</feature>
<organism evidence="4 5">
    <name type="scientific">Batrachochytrium dendrobatidis (strain JEL423)</name>
    <dbReference type="NCBI Taxonomy" id="403673"/>
    <lineage>
        <taxon>Eukaryota</taxon>
        <taxon>Fungi</taxon>
        <taxon>Fungi incertae sedis</taxon>
        <taxon>Chytridiomycota</taxon>
        <taxon>Chytridiomycota incertae sedis</taxon>
        <taxon>Chytridiomycetes</taxon>
        <taxon>Rhizophydiales</taxon>
        <taxon>Rhizophydiales incertae sedis</taxon>
        <taxon>Batrachochytrium</taxon>
    </lineage>
</organism>
<accession>A0A177WLQ0</accession>
<dbReference type="PANTHER" id="PTHR28190">
    <property type="entry name" value="NUCLEAR MIGRATION PROTEIN NUM1"/>
    <property type="match status" value="1"/>
</dbReference>
<reference evidence="4 5" key="1">
    <citation type="submission" date="2006-10" db="EMBL/GenBank/DDBJ databases">
        <title>The Genome Sequence of Batrachochytrium dendrobatidis JEL423.</title>
        <authorList>
            <consortium name="The Broad Institute Genome Sequencing Platform"/>
            <person name="Birren B."/>
            <person name="Lander E."/>
            <person name="Galagan J."/>
            <person name="Cuomo C."/>
            <person name="Devon K."/>
            <person name="Jaffe D."/>
            <person name="Butler J."/>
            <person name="Alvarez P."/>
            <person name="Gnerre S."/>
            <person name="Grabherr M."/>
            <person name="Kleber M."/>
            <person name="Mauceli E."/>
            <person name="Brockman W."/>
            <person name="Young S."/>
            <person name="LaButti K."/>
            <person name="Sykes S."/>
            <person name="DeCaprio D."/>
            <person name="Crawford M."/>
            <person name="Koehrsen M."/>
            <person name="Engels R."/>
            <person name="Montgomery P."/>
            <person name="Pearson M."/>
            <person name="Howarth C."/>
            <person name="Larson L."/>
            <person name="White J."/>
            <person name="O'Leary S."/>
            <person name="Kodira C."/>
            <person name="Zeng Q."/>
            <person name="Yandava C."/>
            <person name="Alvarado L."/>
            <person name="Longcore J."/>
            <person name="James T."/>
        </authorList>
    </citation>
    <scope>NUCLEOTIDE SEQUENCE [LARGE SCALE GENOMIC DNA]</scope>
    <source>
        <strain evidence="4 5">JEL423</strain>
    </source>
</reference>
<dbReference type="EMBL" id="DS022304">
    <property type="protein sequence ID" value="OAJ40594.1"/>
    <property type="molecule type" value="Genomic_DNA"/>
</dbReference>
<dbReference type="GO" id="GO:0000226">
    <property type="term" value="P:microtubule cytoskeleton organization"/>
    <property type="evidence" value="ECO:0007669"/>
    <property type="project" value="TreeGrafter"/>
</dbReference>
<dbReference type="InterPro" id="IPR053005">
    <property type="entry name" value="Nuclear_Pos-Cytoskel_Interact"/>
</dbReference>
<dbReference type="VEuPathDB" id="FungiDB:BDEG_24308"/>
<dbReference type="GO" id="GO:0005543">
    <property type="term" value="F:phospholipid binding"/>
    <property type="evidence" value="ECO:0007669"/>
    <property type="project" value="InterPro"/>
</dbReference>
<dbReference type="Pfam" id="PF12814">
    <property type="entry name" value="Mcp5_PH"/>
    <property type="match status" value="1"/>
</dbReference>
<feature type="region of interest" description="Disordered" evidence="2">
    <location>
        <begin position="842"/>
        <end position="872"/>
    </location>
</feature>
<protein>
    <recommendedName>
        <fullName evidence="3">Pleckstrin homology domain-containing protein</fullName>
    </recommendedName>
</protein>
<feature type="coiled-coil region" evidence="1">
    <location>
        <begin position="456"/>
        <end position="490"/>
    </location>
</feature>
<feature type="domain" description="Pleckstrin homology" evidence="3">
    <location>
        <begin position="664"/>
        <end position="779"/>
    </location>
</feature>
<dbReference type="Proteomes" id="UP000077115">
    <property type="component" value="Unassembled WGS sequence"/>
</dbReference>
<evidence type="ECO:0000313" key="5">
    <source>
        <dbReference type="Proteomes" id="UP000077115"/>
    </source>
</evidence>